<evidence type="ECO:0000313" key="1">
    <source>
        <dbReference type="EMBL" id="KAI0062393.1"/>
    </source>
</evidence>
<reference evidence="1" key="1">
    <citation type="submission" date="2021-03" db="EMBL/GenBank/DDBJ databases">
        <authorList>
            <consortium name="DOE Joint Genome Institute"/>
            <person name="Ahrendt S."/>
            <person name="Looney B.P."/>
            <person name="Miyauchi S."/>
            <person name="Morin E."/>
            <person name="Drula E."/>
            <person name="Courty P.E."/>
            <person name="Chicoki N."/>
            <person name="Fauchery L."/>
            <person name="Kohler A."/>
            <person name="Kuo A."/>
            <person name="Labutti K."/>
            <person name="Pangilinan J."/>
            <person name="Lipzen A."/>
            <person name="Riley R."/>
            <person name="Andreopoulos W."/>
            <person name="He G."/>
            <person name="Johnson J."/>
            <person name="Barry K.W."/>
            <person name="Grigoriev I.V."/>
            <person name="Nagy L."/>
            <person name="Hibbett D."/>
            <person name="Henrissat B."/>
            <person name="Matheny P.B."/>
            <person name="Labbe J."/>
            <person name="Martin F."/>
        </authorList>
    </citation>
    <scope>NUCLEOTIDE SEQUENCE</scope>
    <source>
        <strain evidence="1">HHB10654</strain>
    </source>
</reference>
<comment type="caution">
    <text evidence="1">The sequence shown here is derived from an EMBL/GenBank/DDBJ whole genome shotgun (WGS) entry which is preliminary data.</text>
</comment>
<protein>
    <submittedName>
        <fullName evidence="1">Uncharacterized protein</fullName>
    </submittedName>
</protein>
<proteinExistence type="predicted"/>
<dbReference type="Proteomes" id="UP000814140">
    <property type="component" value="Unassembled WGS sequence"/>
</dbReference>
<organism evidence="1 2">
    <name type="scientific">Artomyces pyxidatus</name>
    <dbReference type="NCBI Taxonomy" id="48021"/>
    <lineage>
        <taxon>Eukaryota</taxon>
        <taxon>Fungi</taxon>
        <taxon>Dikarya</taxon>
        <taxon>Basidiomycota</taxon>
        <taxon>Agaricomycotina</taxon>
        <taxon>Agaricomycetes</taxon>
        <taxon>Russulales</taxon>
        <taxon>Auriscalpiaceae</taxon>
        <taxon>Artomyces</taxon>
    </lineage>
</organism>
<reference evidence="1" key="2">
    <citation type="journal article" date="2022" name="New Phytol.">
        <title>Evolutionary transition to the ectomycorrhizal habit in the genomes of a hyperdiverse lineage of mushroom-forming fungi.</title>
        <authorList>
            <person name="Looney B."/>
            <person name="Miyauchi S."/>
            <person name="Morin E."/>
            <person name="Drula E."/>
            <person name="Courty P.E."/>
            <person name="Kohler A."/>
            <person name="Kuo A."/>
            <person name="LaButti K."/>
            <person name="Pangilinan J."/>
            <person name="Lipzen A."/>
            <person name="Riley R."/>
            <person name="Andreopoulos W."/>
            <person name="He G."/>
            <person name="Johnson J."/>
            <person name="Nolan M."/>
            <person name="Tritt A."/>
            <person name="Barry K.W."/>
            <person name="Grigoriev I.V."/>
            <person name="Nagy L.G."/>
            <person name="Hibbett D."/>
            <person name="Henrissat B."/>
            <person name="Matheny P.B."/>
            <person name="Labbe J."/>
            <person name="Martin F.M."/>
        </authorList>
    </citation>
    <scope>NUCLEOTIDE SEQUENCE</scope>
    <source>
        <strain evidence="1">HHB10654</strain>
    </source>
</reference>
<name>A0ACB8T2Q1_9AGAM</name>
<evidence type="ECO:0000313" key="2">
    <source>
        <dbReference type="Proteomes" id="UP000814140"/>
    </source>
</evidence>
<sequence length="299" mass="34337">MPFIADTDNEKLVRELWPKKIGMRDYHPLEFQRCLPWERCPKDMEELLSWAYFTHNRAMSELAWKPFIFAHLSQNPYDLFPGRRVEEVTLRIQGFVEDSELDGAGNWDGAKETAADAAQSLTLGGGEFADVFAHQVEAVKNISELGKRSICPRARDDWADDMTKDGKILFRRKLFRQRVNTSLTPTSLNKFADEASMTSLESDVMDERKLVFRTMCPEGELWNTTSEMIRINDFVEVHTFVRVLMKVEPNGLPRPYLVLHPTAVVRLSSAREIAQILKAAKEEDNEAGKEVEKEVDLLE</sequence>
<gene>
    <name evidence="1" type="ORF">BV25DRAFT_1915944</name>
</gene>
<accession>A0ACB8T2Q1</accession>
<keyword evidence="2" id="KW-1185">Reference proteome</keyword>
<dbReference type="EMBL" id="MU277207">
    <property type="protein sequence ID" value="KAI0062393.1"/>
    <property type="molecule type" value="Genomic_DNA"/>
</dbReference>